<dbReference type="Gene3D" id="3.30.300.210">
    <property type="entry name" value="Nutrient germinant receptor protein C, domain 3"/>
    <property type="match status" value="1"/>
</dbReference>
<dbReference type="RefSeq" id="WP_088003901.1">
    <property type="nucleotide sequence ID" value="NZ_BMHB01000006.1"/>
</dbReference>
<dbReference type="EMBL" id="BMHB01000006">
    <property type="protein sequence ID" value="GGI18244.1"/>
    <property type="molecule type" value="Genomic_DNA"/>
</dbReference>
<evidence type="ECO:0000256" key="5">
    <source>
        <dbReference type="ARBA" id="ARBA00023136"/>
    </source>
</evidence>
<evidence type="ECO:0000256" key="7">
    <source>
        <dbReference type="ARBA" id="ARBA00023288"/>
    </source>
</evidence>
<evidence type="ECO:0000259" key="8">
    <source>
        <dbReference type="Pfam" id="PF05504"/>
    </source>
</evidence>
<keyword evidence="3" id="KW-0309">Germination</keyword>
<comment type="subcellular location">
    <subcellularLocation>
        <location evidence="1">Membrane</location>
        <topology evidence="1">Lipid-anchor</topology>
    </subcellularLocation>
</comment>
<dbReference type="Proteomes" id="UP000626244">
    <property type="component" value="Unassembled WGS sequence"/>
</dbReference>
<gene>
    <name evidence="10" type="ORF">GCM10007380_41950</name>
</gene>
<sequence length="377" mass="42480">MRKAMILLLLLPLLSGCWDRLELRKLNLVDIAGFDLNEENGENEIYYIVSKLKSTGQGSGDVISQVTKLKEASLVESVGQGQYTDQAPFLGVTTGTYLLSESFASHDPVSALDFLLKTPYSSINVPVVIFEGDMAKFLDTVPKANSEFTTNLYDFNKALERNHILSNISMMNLILSKEEPLTDLAIPLMKQSDLGVELSGVLLFRQGLNTETKLNKEQVQMMVLMQGTGAGNQRYTGNIPEKGKEQPATDKNKQNNYAFSVKNEHSRFTFTSKSNKLQKVKVNVQLKINVFDLGKSFHQNKPDYINHMEKELSKHLKDLATTTIETIQKANCDVLGIGMELKAHHPDIWKSLDWRKDYPRMKIEPTFDVQIINSDVE</sequence>
<dbReference type="AlphaFoldDB" id="A0A8J3F2S0"/>
<dbReference type="GO" id="GO:0009847">
    <property type="term" value="P:spore germination"/>
    <property type="evidence" value="ECO:0007669"/>
    <property type="project" value="InterPro"/>
</dbReference>
<dbReference type="PANTHER" id="PTHR35789">
    <property type="entry name" value="SPORE GERMINATION PROTEIN B3"/>
    <property type="match status" value="1"/>
</dbReference>
<proteinExistence type="inferred from homology"/>
<feature type="domain" description="Spore germination protein N-terminal" evidence="9">
    <location>
        <begin position="19"/>
        <end position="190"/>
    </location>
</feature>
<protein>
    <submittedName>
        <fullName evidence="10">Germination protein KC</fullName>
    </submittedName>
</protein>
<evidence type="ECO:0000313" key="11">
    <source>
        <dbReference type="Proteomes" id="UP000626244"/>
    </source>
</evidence>
<dbReference type="PROSITE" id="PS51257">
    <property type="entry name" value="PROKAR_LIPOPROTEIN"/>
    <property type="match status" value="1"/>
</dbReference>
<evidence type="ECO:0000313" key="10">
    <source>
        <dbReference type="EMBL" id="GGI18244.1"/>
    </source>
</evidence>
<evidence type="ECO:0000256" key="4">
    <source>
        <dbReference type="ARBA" id="ARBA00022729"/>
    </source>
</evidence>
<organism evidence="10 11">
    <name type="scientific">Gottfriedia solisilvae</name>
    <dbReference type="NCBI Taxonomy" id="1516104"/>
    <lineage>
        <taxon>Bacteria</taxon>
        <taxon>Bacillati</taxon>
        <taxon>Bacillota</taxon>
        <taxon>Bacilli</taxon>
        <taxon>Bacillales</taxon>
        <taxon>Bacillaceae</taxon>
        <taxon>Gottfriedia</taxon>
    </lineage>
</organism>
<dbReference type="GO" id="GO:0016020">
    <property type="term" value="C:membrane"/>
    <property type="evidence" value="ECO:0007669"/>
    <property type="project" value="UniProtKB-SubCell"/>
</dbReference>
<dbReference type="InterPro" id="IPR046953">
    <property type="entry name" value="Spore_GerAC-like_C"/>
</dbReference>
<evidence type="ECO:0000256" key="6">
    <source>
        <dbReference type="ARBA" id="ARBA00023139"/>
    </source>
</evidence>
<feature type="domain" description="Spore germination GerAC-like C-terminal" evidence="8">
    <location>
        <begin position="199"/>
        <end position="374"/>
    </location>
</feature>
<comment type="caution">
    <text evidence="10">The sequence shown here is derived from an EMBL/GenBank/DDBJ whole genome shotgun (WGS) entry which is preliminary data.</text>
</comment>
<evidence type="ECO:0000256" key="1">
    <source>
        <dbReference type="ARBA" id="ARBA00004635"/>
    </source>
</evidence>
<evidence type="ECO:0000259" key="9">
    <source>
        <dbReference type="Pfam" id="PF25198"/>
    </source>
</evidence>
<comment type="similarity">
    <text evidence="2">Belongs to the GerABKC lipoprotein family.</text>
</comment>
<name>A0A8J3F2S0_9BACI</name>
<evidence type="ECO:0000256" key="3">
    <source>
        <dbReference type="ARBA" id="ARBA00022544"/>
    </source>
</evidence>
<dbReference type="PANTHER" id="PTHR35789:SF1">
    <property type="entry name" value="SPORE GERMINATION PROTEIN B3"/>
    <property type="match status" value="1"/>
</dbReference>
<keyword evidence="11" id="KW-1185">Reference proteome</keyword>
<keyword evidence="7" id="KW-0449">Lipoprotein</keyword>
<dbReference type="InterPro" id="IPR038501">
    <property type="entry name" value="Spore_GerAC_C_sf"/>
</dbReference>
<dbReference type="OrthoDB" id="2370124at2"/>
<dbReference type="Pfam" id="PF05504">
    <property type="entry name" value="Spore_GerAC"/>
    <property type="match status" value="1"/>
</dbReference>
<dbReference type="InterPro" id="IPR008844">
    <property type="entry name" value="Spore_GerAC-like"/>
</dbReference>
<keyword evidence="6" id="KW-0564">Palmitate</keyword>
<keyword evidence="5" id="KW-0472">Membrane</keyword>
<evidence type="ECO:0000256" key="2">
    <source>
        <dbReference type="ARBA" id="ARBA00007886"/>
    </source>
</evidence>
<accession>A0A8J3F2S0</accession>
<keyword evidence="4" id="KW-0732">Signal</keyword>
<dbReference type="InterPro" id="IPR057336">
    <property type="entry name" value="GerAC_N"/>
</dbReference>
<reference evidence="11" key="1">
    <citation type="journal article" date="2019" name="Int. J. Syst. Evol. Microbiol.">
        <title>The Global Catalogue of Microorganisms (GCM) 10K type strain sequencing project: providing services to taxonomists for standard genome sequencing and annotation.</title>
        <authorList>
            <consortium name="The Broad Institute Genomics Platform"/>
            <consortium name="The Broad Institute Genome Sequencing Center for Infectious Disease"/>
            <person name="Wu L."/>
            <person name="Ma J."/>
        </authorList>
    </citation>
    <scope>NUCLEOTIDE SEQUENCE [LARGE SCALE GENOMIC DNA]</scope>
    <source>
        <strain evidence="11">CGMCC 1.14993</strain>
    </source>
</reference>
<dbReference type="NCBIfam" id="TIGR02887">
    <property type="entry name" value="spore_ger_x_C"/>
    <property type="match status" value="1"/>
</dbReference>
<dbReference type="Pfam" id="PF25198">
    <property type="entry name" value="Spore_GerAC_N"/>
    <property type="match status" value="1"/>
</dbReference>